<dbReference type="GO" id="GO:0046872">
    <property type="term" value="F:metal ion binding"/>
    <property type="evidence" value="ECO:0007669"/>
    <property type="project" value="UniProtKB-KW"/>
</dbReference>
<dbReference type="InterPro" id="IPR036264">
    <property type="entry name" value="Bact_exopeptidase_dim_dom"/>
</dbReference>
<feature type="binding site" evidence="1">
    <location>
        <position position="174"/>
    </location>
    <ligand>
        <name>Mn(2+)</name>
        <dbReference type="ChEBI" id="CHEBI:29035"/>
        <label>2</label>
    </ligand>
</feature>
<dbReference type="GO" id="GO:0016805">
    <property type="term" value="F:dipeptidase activity"/>
    <property type="evidence" value="ECO:0007669"/>
    <property type="project" value="TreeGrafter"/>
</dbReference>
<feature type="binding site" evidence="1">
    <location>
        <position position="139"/>
    </location>
    <ligand>
        <name>Mn(2+)</name>
        <dbReference type="ChEBI" id="CHEBI:29035"/>
        <label>2</label>
    </ligand>
</feature>
<dbReference type="Gene3D" id="3.40.630.10">
    <property type="entry name" value="Zn peptidases"/>
    <property type="match status" value="2"/>
</dbReference>
<dbReference type="AlphaFoldDB" id="A0A8J3ND48"/>
<evidence type="ECO:0000256" key="1">
    <source>
        <dbReference type="PIRSR" id="PIRSR005962-1"/>
    </source>
</evidence>
<accession>A0A8J3ND48</accession>
<keyword evidence="1" id="KW-0479">Metal-binding</keyword>
<proteinExistence type="predicted"/>
<dbReference type="Pfam" id="PF07687">
    <property type="entry name" value="M20_dimer"/>
    <property type="match status" value="1"/>
</dbReference>
<feature type="binding site" evidence="1">
    <location>
        <position position="394"/>
    </location>
    <ligand>
        <name>Mn(2+)</name>
        <dbReference type="ChEBI" id="CHEBI:29035"/>
        <label>2</label>
    </ligand>
</feature>
<evidence type="ECO:0000313" key="3">
    <source>
        <dbReference type="EMBL" id="GID14691.1"/>
    </source>
</evidence>
<keyword evidence="1" id="KW-0464">Manganese</keyword>
<dbReference type="InterPro" id="IPR017439">
    <property type="entry name" value="Amidohydrolase"/>
</dbReference>
<evidence type="ECO:0000313" key="4">
    <source>
        <dbReference type="Proteomes" id="UP000612808"/>
    </source>
</evidence>
<dbReference type="PANTHER" id="PTHR30575">
    <property type="entry name" value="PEPTIDASE M20"/>
    <property type="match status" value="1"/>
</dbReference>
<dbReference type="GO" id="GO:0071713">
    <property type="term" value="F:para-aminobenzoyl-glutamate hydrolase activity"/>
    <property type="evidence" value="ECO:0007669"/>
    <property type="project" value="TreeGrafter"/>
</dbReference>
<dbReference type="PANTHER" id="PTHR30575:SF3">
    <property type="entry name" value="PEPTIDASE M20 DIMERISATION DOMAIN-CONTAINING PROTEIN"/>
    <property type="match status" value="1"/>
</dbReference>
<reference evidence="3" key="1">
    <citation type="submission" date="2021-01" db="EMBL/GenBank/DDBJ databases">
        <title>Whole genome shotgun sequence of Actinocatenispora rupis NBRC 107355.</title>
        <authorList>
            <person name="Komaki H."/>
            <person name="Tamura T."/>
        </authorList>
    </citation>
    <scope>NUCLEOTIDE SEQUENCE</scope>
    <source>
        <strain evidence="3">NBRC 107355</strain>
    </source>
</reference>
<dbReference type="InterPro" id="IPR011650">
    <property type="entry name" value="Peptidase_M20_dimer"/>
</dbReference>
<dbReference type="Proteomes" id="UP000612808">
    <property type="component" value="Unassembled WGS sequence"/>
</dbReference>
<evidence type="ECO:0000259" key="2">
    <source>
        <dbReference type="Pfam" id="PF07687"/>
    </source>
</evidence>
<feature type="binding site" evidence="1">
    <location>
        <position position="141"/>
    </location>
    <ligand>
        <name>Mn(2+)</name>
        <dbReference type="ChEBI" id="CHEBI:29035"/>
        <label>2</label>
    </ligand>
</feature>
<dbReference type="InterPro" id="IPR052030">
    <property type="entry name" value="Peptidase_M20/M20A_hydrolases"/>
</dbReference>
<dbReference type="RefSeq" id="WP_203662549.1">
    <property type="nucleotide sequence ID" value="NZ_BAAAZM010000017.1"/>
</dbReference>
<dbReference type="SUPFAM" id="SSF55031">
    <property type="entry name" value="Bacterial exopeptidase dimerisation domain"/>
    <property type="match status" value="1"/>
</dbReference>
<comment type="cofactor">
    <cofactor evidence="1">
        <name>Mn(2+)</name>
        <dbReference type="ChEBI" id="CHEBI:29035"/>
    </cofactor>
    <text evidence="1">The Mn(2+) ion enhances activity.</text>
</comment>
<dbReference type="NCBIfam" id="TIGR01891">
    <property type="entry name" value="amidohydrolases"/>
    <property type="match status" value="1"/>
</dbReference>
<feature type="binding site" evidence="1">
    <location>
        <position position="198"/>
    </location>
    <ligand>
        <name>Mn(2+)</name>
        <dbReference type="ChEBI" id="CHEBI:29035"/>
        <label>2</label>
    </ligand>
</feature>
<dbReference type="GO" id="GO:0005737">
    <property type="term" value="C:cytoplasm"/>
    <property type="evidence" value="ECO:0007669"/>
    <property type="project" value="TreeGrafter"/>
</dbReference>
<name>A0A8J3ND48_9ACTN</name>
<dbReference type="PIRSF" id="PIRSF005962">
    <property type="entry name" value="Pept_M20D_amidohydro"/>
    <property type="match status" value="1"/>
</dbReference>
<dbReference type="InterPro" id="IPR002933">
    <property type="entry name" value="Peptidase_M20"/>
</dbReference>
<sequence length="424" mass="42917">MTPPDVTQLRRTLHAHPEVGFTEIGTAATVIEALRAAGCTVRYGAPVCDVTGLTGLPDEPELAAAADRALARGIDPTLVTALSGGTTGVVASVTGNLPGPVVALRFDLDALPVTESTDPAHAPAAGGFASTRPGYMHACGHDGHVAVGVALGQRLAADRDFPGEVRLLFQPAEEGVRGARALAAAGCCDDVDVLVAMHLGLGLPTGTVAAAAVGMMATVKLRVVFTGRPAHAALAPDQGRNALLGAAAATLALHGLPPVPGVVTRLNVGRLVAGTAANVVPARAELDIEVRADTEPALAALTERVATVLAGAAAMHDLTVETTETGRATVARHDPTVTAAVTAAAQRTSGVTTCRPEATMTASDDATVLMAAVQDHGGRAGYLLVGAGNPAPHHHSRFDIDERALPLAVDLLDHLVRDGNLAAE</sequence>
<dbReference type="EMBL" id="BOMB01000032">
    <property type="protein sequence ID" value="GID14691.1"/>
    <property type="molecule type" value="Genomic_DNA"/>
</dbReference>
<feature type="domain" description="Peptidase M20 dimerisation" evidence="2">
    <location>
        <begin position="220"/>
        <end position="311"/>
    </location>
</feature>
<dbReference type="GO" id="GO:0046657">
    <property type="term" value="P:folic acid catabolic process"/>
    <property type="evidence" value="ECO:0007669"/>
    <property type="project" value="TreeGrafter"/>
</dbReference>
<keyword evidence="4" id="KW-1185">Reference proteome</keyword>
<dbReference type="Pfam" id="PF01546">
    <property type="entry name" value="Peptidase_M20"/>
    <property type="match status" value="1"/>
</dbReference>
<organism evidence="3 4">
    <name type="scientific">Actinocatenispora rupis</name>
    <dbReference type="NCBI Taxonomy" id="519421"/>
    <lineage>
        <taxon>Bacteria</taxon>
        <taxon>Bacillati</taxon>
        <taxon>Actinomycetota</taxon>
        <taxon>Actinomycetes</taxon>
        <taxon>Micromonosporales</taxon>
        <taxon>Micromonosporaceae</taxon>
        <taxon>Actinocatenispora</taxon>
    </lineage>
</organism>
<gene>
    <name evidence="3" type="ORF">Aru02nite_55800</name>
</gene>
<comment type="caution">
    <text evidence="3">The sequence shown here is derived from an EMBL/GenBank/DDBJ whole genome shotgun (WGS) entry which is preliminary data.</text>
</comment>
<dbReference type="SUPFAM" id="SSF53187">
    <property type="entry name" value="Zn-dependent exopeptidases"/>
    <property type="match status" value="1"/>
</dbReference>
<protein>
    <submittedName>
        <fullName evidence="3">Peptidase M20</fullName>
    </submittedName>
</protein>